<dbReference type="VEuPathDB" id="FungiDB:RhiirA1_471890"/>
<dbReference type="VEuPathDB" id="FungiDB:RhiirFUN_017557"/>
<dbReference type="VEuPathDB" id="FungiDB:FUN_001398"/>
<sequence length="688" mass="78928">MTENLVELNEKLAEEWPIQIAKFGQKLIASEVRYYIEFQEYPNTSETGFASIYNVSGWDENEARKAFSMTNIQYSYGGNGTICTVKNCDFFPGFEVSKEERKCLGVKMCEFASKELLDVSHTSVDFTSSIFKNTFNANEKFYEKATLCLFAKAHEYKCGYVDRNGIRCDGVPKLGEFTQKDESDVIDECFTVHPNNTRSDECPFLHKVGNHIVKGTVKKPTTECPVKFYHIPKNLKECPFIVTVSVGIHNHPPPPPRKTPYNIKSQLQKIIDNEHVLDLTARKFLTGSMIQTYLNGKSISDLHPSLNNQSKINYYIEKTRRSKYPFGQNILGVVHEFMRHEKSEDPYIRSIRFLDNEQYIVLCGTKKQLQALSKLTYIEIDMAFKRIHGITNEWEVSAYSSQAQKTLTFARIFTNVETAEAYQNLFEDLFSCIERDIGESFNFHHIHKKGLGCIIADQHKGQALGLGQYLNSKYPHLTSIEHLQHIYKLCQVHYKRNIDKNRQLSKETRNAMYLIPTLNIQEDILEVLNKIQFCNKPGAAAWVKDKLVPWVLSGISSVFTKMDCTIWNQTPNNTNAGESAHANVNRDGCNLSLLAGIIRGQEFDKRQWESANVHEQYNVPESYRNKSELARSIQAEKRAEKRCKKQSSTSTSSRIVKKQKGNGHNKENAIVIDIGEEDSYLEQQKKKK</sequence>
<evidence type="ECO:0000256" key="1">
    <source>
        <dbReference type="SAM" id="MobiDB-lite"/>
    </source>
</evidence>
<dbReference type="Proteomes" id="UP000234323">
    <property type="component" value="Unassembled WGS sequence"/>
</dbReference>
<name>A0A2I1GFI8_9GLOM</name>
<evidence type="ECO:0000313" key="3">
    <source>
        <dbReference type="Proteomes" id="UP000234323"/>
    </source>
</evidence>
<gene>
    <name evidence="2" type="ORF">RhiirA4_443703</name>
</gene>
<dbReference type="EMBL" id="LLXI01000380">
    <property type="protein sequence ID" value="PKY45389.1"/>
    <property type="molecule type" value="Genomic_DNA"/>
</dbReference>
<dbReference type="VEuPathDB" id="FungiDB:RhiirA1_478222"/>
<evidence type="ECO:0000313" key="2">
    <source>
        <dbReference type="EMBL" id="PKY45389.1"/>
    </source>
</evidence>
<organism evidence="2 3">
    <name type="scientific">Rhizophagus irregularis</name>
    <dbReference type="NCBI Taxonomy" id="588596"/>
    <lineage>
        <taxon>Eukaryota</taxon>
        <taxon>Fungi</taxon>
        <taxon>Fungi incertae sedis</taxon>
        <taxon>Mucoromycota</taxon>
        <taxon>Glomeromycotina</taxon>
        <taxon>Glomeromycetes</taxon>
        <taxon>Glomerales</taxon>
        <taxon>Glomeraceae</taxon>
        <taxon>Rhizophagus</taxon>
    </lineage>
</organism>
<reference evidence="2 3" key="1">
    <citation type="submission" date="2015-10" db="EMBL/GenBank/DDBJ databases">
        <title>Genome analyses suggest a sexual origin of heterokaryosis in a supposedly ancient asexual fungus.</title>
        <authorList>
            <person name="Ropars J."/>
            <person name="Sedzielewska K."/>
            <person name="Noel J."/>
            <person name="Charron P."/>
            <person name="Farinelli L."/>
            <person name="Marton T."/>
            <person name="Kruger M."/>
            <person name="Pelin A."/>
            <person name="Brachmann A."/>
            <person name="Corradi N."/>
        </authorList>
    </citation>
    <scope>NUCLEOTIDE SEQUENCE [LARGE SCALE GENOMIC DNA]</scope>
    <source>
        <strain evidence="2 3">A4</strain>
    </source>
</reference>
<dbReference type="VEuPathDB" id="FungiDB:FUN_009267"/>
<proteinExistence type="predicted"/>
<feature type="region of interest" description="Disordered" evidence="1">
    <location>
        <begin position="637"/>
        <end position="670"/>
    </location>
</feature>
<protein>
    <submittedName>
        <fullName evidence="2">Uncharacterized protein</fullName>
    </submittedName>
</protein>
<accession>A0A2I1GFI8</accession>
<comment type="caution">
    <text evidence="2">The sequence shown here is derived from an EMBL/GenBank/DDBJ whole genome shotgun (WGS) entry which is preliminary data.</text>
</comment>
<dbReference type="AlphaFoldDB" id="A0A2I1GFI8"/>
<keyword evidence="3" id="KW-1185">Reference proteome</keyword>